<dbReference type="EMBL" id="BT080557">
    <property type="protein sequence ID" value="ACO14981.1"/>
    <property type="molecule type" value="mRNA"/>
</dbReference>
<protein>
    <submittedName>
        <fullName evidence="1">Tetratricopeptide repeat protein 9C</fullName>
    </submittedName>
</protein>
<reference evidence="1" key="1">
    <citation type="submission" date="2009-03" db="EMBL/GenBank/DDBJ databases">
        <title>Caligus clemensi ESTs and full-length cDNAs.</title>
        <authorList>
            <person name="Yasuike M."/>
            <person name="von Schalburg K."/>
            <person name="Cooper G."/>
            <person name="Leong J."/>
            <person name="Jones S.R.M."/>
            <person name="Koop B.F."/>
        </authorList>
    </citation>
    <scope>NUCLEOTIDE SEQUENCE</scope>
    <source>
        <tissue evidence="1">Whole</tissue>
    </source>
</reference>
<gene>
    <name evidence="1" type="primary">TTC9C</name>
</gene>
<organism evidence="1">
    <name type="scientific">Caligus clemensi</name>
    <name type="common">Sea louse</name>
    <dbReference type="NCBI Taxonomy" id="344056"/>
    <lineage>
        <taxon>Eukaryota</taxon>
        <taxon>Metazoa</taxon>
        <taxon>Ecdysozoa</taxon>
        <taxon>Arthropoda</taxon>
        <taxon>Crustacea</taxon>
        <taxon>Multicrustacea</taxon>
        <taxon>Hexanauplia</taxon>
        <taxon>Copepoda</taxon>
        <taxon>Siphonostomatoida</taxon>
        <taxon>Caligidae</taxon>
        <taxon>Caligus</taxon>
    </lineage>
</organism>
<dbReference type="SUPFAM" id="SSF48452">
    <property type="entry name" value="TPR-like"/>
    <property type="match status" value="1"/>
</dbReference>
<name>C1C128_CALCM</name>
<accession>C1C128</accession>
<dbReference type="PANTHER" id="PTHR46512">
    <property type="entry name" value="PEPTIDYLPROLYL ISOMERASE"/>
    <property type="match status" value="1"/>
</dbReference>
<proteinExistence type="evidence at transcript level"/>
<dbReference type="InterPro" id="IPR011990">
    <property type="entry name" value="TPR-like_helical_dom_sf"/>
</dbReference>
<dbReference type="Gene3D" id="1.25.40.10">
    <property type="entry name" value="Tetratricopeptide repeat domain"/>
    <property type="match status" value="1"/>
</dbReference>
<evidence type="ECO:0000313" key="1">
    <source>
        <dbReference type="EMBL" id="ACO14981.1"/>
    </source>
</evidence>
<dbReference type="AlphaFoldDB" id="C1C128"/>
<sequence>MSKDKELSLANLENVQTKITTAEQYKEAGNAYYKNGNYKKAAGQYHRSVLYMKGIDNDLFGTPDFLKSVSVHPSEKKTKIPEEVEKRCIAINISIYNNLAASLLKIEGSEPSKIIHYTDIVLELDPGNSKALFRKAQAEYQSKDYESAAKSLKRIPTPDRSVKDLIQKVNSAQKNELQALKNSYKNMFK</sequence>
<dbReference type="InterPro" id="IPR050754">
    <property type="entry name" value="FKBP4/5/8-like"/>
</dbReference>